<evidence type="ECO:0000313" key="3">
    <source>
        <dbReference type="Proteomes" id="UP000184196"/>
    </source>
</evidence>
<keyword evidence="3" id="KW-1185">Reference proteome</keyword>
<dbReference type="InterPro" id="IPR018657">
    <property type="entry name" value="LarA-like_N"/>
</dbReference>
<dbReference type="EMBL" id="FQUW01000015">
    <property type="protein sequence ID" value="SHF09703.1"/>
    <property type="molecule type" value="Genomic_DNA"/>
</dbReference>
<dbReference type="Pfam" id="PF09861">
    <property type="entry name" value="Lar_N"/>
    <property type="match status" value="1"/>
</dbReference>
<dbReference type="GO" id="GO:0050043">
    <property type="term" value="F:lactate racemase activity"/>
    <property type="evidence" value="ECO:0007669"/>
    <property type="project" value="InterPro"/>
</dbReference>
<evidence type="ECO:0000313" key="2">
    <source>
        <dbReference type="EMBL" id="SHF09703.1"/>
    </source>
</evidence>
<gene>
    <name evidence="2" type="ORF">SAMN02745218_01428</name>
</gene>
<evidence type="ECO:0000259" key="1">
    <source>
        <dbReference type="Pfam" id="PF09861"/>
    </source>
</evidence>
<dbReference type="Proteomes" id="UP000184196">
    <property type="component" value="Unassembled WGS sequence"/>
</dbReference>
<sequence>MKAPLFVKIRQHFPRPVIKDVQQKVRTELKKVDLRSRLKPGQRVAITAGSRGIKNIVAILRTVAGEIRAAGADPFVVAAMGSHGGGSAEGQKKVLASLGITESSVGCPVMAADEVVEVGITASGRRVFCDALAWEAGAIVVVNRIKPHTTFHGPVESGLLKMMAVGLGKARGASVFHRTKPGEMSQALLEMGEVFLRSGKVVAGLAVVENGYEETAIVEAAPPEELVSMETRLLKAAYHLLPRLPVDELDFLVVREMGKNISGTGMDVNVIGRMRMAGVPEPEHPFIARIVVLDLTDESHGNATGIGLADFTTARLVEKIDRGATYLNCITSGNVQRAMLPIVLPGDKEAFEAALRSLGAEDTCRLRGAIIKNTLELEYLWVTANLVGELACRKGVEILAPSRKLEFKDVLLSLD</sequence>
<reference evidence="3" key="1">
    <citation type="submission" date="2016-11" db="EMBL/GenBank/DDBJ databases">
        <authorList>
            <person name="Varghese N."/>
            <person name="Submissions S."/>
        </authorList>
    </citation>
    <scope>NUCLEOTIDE SEQUENCE [LARGE SCALE GENOMIC DNA]</scope>
    <source>
        <strain evidence="3">DSM 11792</strain>
    </source>
</reference>
<protein>
    <recommendedName>
        <fullName evidence="1">LarA-like N-terminal domain-containing protein</fullName>
    </recommendedName>
</protein>
<name>A0A1M4YVA6_9FIRM</name>
<dbReference type="Gene3D" id="3.40.50.11440">
    <property type="match status" value="1"/>
</dbReference>
<dbReference type="AlphaFoldDB" id="A0A1M4YVA6"/>
<organism evidence="2 3">
    <name type="scientific">Desulfofundulus australicus DSM 11792</name>
    <dbReference type="NCBI Taxonomy" id="1121425"/>
    <lineage>
        <taxon>Bacteria</taxon>
        <taxon>Bacillati</taxon>
        <taxon>Bacillota</taxon>
        <taxon>Clostridia</taxon>
        <taxon>Eubacteriales</taxon>
        <taxon>Peptococcaceae</taxon>
        <taxon>Desulfofundulus</taxon>
    </lineage>
</organism>
<dbReference type="OrthoDB" id="9788398at2"/>
<dbReference type="RefSeq" id="WP_083543142.1">
    <property type="nucleotide sequence ID" value="NZ_FQUW01000015.1"/>
</dbReference>
<feature type="domain" description="LarA-like N-terminal" evidence="1">
    <location>
        <begin position="20"/>
        <end position="150"/>
    </location>
</feature>
<proteinExistence type="predicted"/>
<accession>A0A1M4YVA6</accession>